<dbReference type="InterPro" id="IPR039651">
    <property type="entry name" value="FixC-like"/>
</dbReference>
<keyword evidence="5" id="KW-0560">Oxidoreductase</keyword>
<evidence type="ECO:0000313" key="9">
    <source>
        <dbReference type="EMBL" id="BAJ72751.1"/>
    </source>
</evidence>
<dbReference type="InterPro" id="IPR049398">
    <property type="entry name" value="ETF-QO/FixC_UQ-bd"/>
</dbReference>
<keyword evidence="3" id="KW-0285">Flavoprotein</keyword>
<dbReference type="PANTHER" id="PTHR43624">
    <property type="entry name" value="ELECTRON TRANSFER FLAVOPROTEIN-QUINONE OXIDOREDUCTASE YDIS-RELATED"/>
    <property type="match status" value="1"/>
</dbReference>
<dbReference type="PANTHER" id="PTHR43624:SF2">
    <property type="entry name" value="ELECTRON TRANSFER FLAVOPROTEIN-QUINONE OXIDOREDUCTASE YDIS-RELATED"/>
    <property type="match status" value="1"/>
</dbReference>
<dbReference type="SUPFAM" id="SSF51905">
    <property type="entry name" value="FAD/NAD(P)-binding domain"/>
    <property type="match status" value="1"/>
</dbReference>
<dbReference type="SUPFAM" id="SSF54373">
    <property type="entry name" value="FAD-linked reductases, C-terminal domain"/>
    <property type="match status" value="1"/>
</dbReference>
<dbReference type="Gene3D" id="3.50.50.60">
    <property type="entry name" value="FAD/NAD(P)-binding domain"/>
    <property type="match status" value="1"/>
</dbReference>
<dbReference type="Pfam" id="PF21162">
    <property type="entry name" value="ETFQO_UQ-bd"/>
    <property type="match status" value="1"/>
</dbReference>
<dbReference type="NCBIfam" id="NF007450">
    <property type="entry name" value="PRK10015.1"/>
    <property type="match status" value="1"/>
</dbReference>
<protein>
    <submittedName>
        <fullName evidence="9">ORF-DS1</fullName>
    </submittedName>
</protein>
<name>E7FL47_9LACT</name>
<evidence type="ECO:0000256" key="1">
    <source>
        <dbReference type="ARBA" id="ARBA00001974"/>
    </source>
</evidence>
<organism evidence="9">
    <name type="scientific">Lactococcus garvieae</name>
    <dbReference type="NCBI Taxonomy" id="1363"/>
    <lineage>
        <taxon>Bacteria</taxon>
        <taxon>Bacillati</taxon>
        <taxon>Bacillota</taxon>
        <taxon>Bacilli</taxon>
        <taxon>Lactobacillales</taxon>
        <taxon>Streptococcaceae</taxon>
        <taxon>Lactococcus</taxon>
    </lineage>
</organism>
<dbReference type="AlphaFoldDB" id="E7FL47"/>
<accession>E7FL47</accession>
<sequence length="459" mass="50063">MQDMDFMDCCFGKARVLLIGGTMEERDFDIIVVGCGCAGAIAAYVAAKRGKSVLVVERGEYAGAKNMTGGRIYAHSLRRVIDEYAGGEIAWEDIPFERRITHERIAIMDPESNLTLDFTSRELGMEGQDSYSVLRGDFDQWLMGICEDAGCDIIPGIAVEELLKDEAGNVIGIRAGEDDITAYVTIIAEGCNSLLTERGLGARRPKPNEMAVGIKEVFQLPAETIESRFLCKEGEGAAMLFVGDCTHGNVGGGFLYTNKESISLGLVATIENLSKSDTTIYQALEDFKNHPAVAPIIRGAKVVEHSGHMVPEGGYNMIPKLVHPGALVAGDAAMLCMNLGYVVRGMDLAVASGQIAAEAACDAIDRQDVSAAGLSSYESKLRDSFVIKDLETFKDWPHTMESWDRLFTEYPKMVSEIFNSMFVVDGTPSQPLRKRLMPIVKKRGLFKLLKEVKGALMSL</sequence>
<reference evidence="9" key="1">
    <citation type="submission" date="2010-10" db="EMBL/GenBank/DDBJ databases">
        <title>Identification of two novel reductases in equol biosynthesis for Lactococcus strain 20-92.</title>
        <authorList>
            <person name="Shimada Y."/>
            <person name="Takahashi M."/>
            <person name="Miyazawa N."/>
            <person name="Ohtani T."/>
            <person name="Abiru Y."/>
            <person name="Uchiyama S."/>
            <person name="Hishigaki H."/>
        </authorList>
    </citation>
    <scope>NUCLEOTIDE SEQUENCE</scope>
    <source>
        <strain evidence="9">20-92</strain>
    </source>
</reference>
<feature type="domain" description="FAD dependent oxidoreductase" evidence="6">
    <location>
        <begin position="29"/>
        <end position="76"/>
    </location>
</feature>
<dbReference type="GO" id="GO:0016491">
    <property type="term" value="F:oxidoreductase activity"/>
    <property type="evidence" value="ECO:0007669"/>
    <property type="project" value="UniProtKB-KW"/>
</dbReference>
<dbReference type="Pfam" id="PF26311">
    <property type="entry name" value="ETF-QO_FixC_C"/>
    <property type="match status" value="1"/>
</dbReference>
<evidence type="ECO:0000259" key="8">
    <source>
        <dbReference type="Pfam" id="PF26311"/>
    </source>
</evidence>
<dbReference type="EMBL" id="AB593374">
    <property type="protein sequence ID" value="BAJ72751.1"/>
    <property type="molecule type" value="Genomic_DNA"/>
</dbReference>
<dbReference type="InterPro" id="IPR036188">
    <property type="entry name" value="FAD/NAD-bd_sf"/>
</dbReference>
<evidence type="ECO:0000256" key="5">
    <source>
        <dbReference type="ARBA" id="ARBA00023002"/>
    </source>
</evidence>
<dbReference type="Pfam" id="PF01266">
    <property type="entry name" value="DAO"/>
    <property type="match status" value="1"/>
</dbReference>
<feature type="domain" description="FixC-like C-terminal" evidence="8">
    <location>
        <begin position="396"/>
        <end position="452"/>
    </location>
</feature>
<evidence type="ECO:0000256" key="4">
    <source>
        <dbReference type="ARBA" id="ARBA00022827"/>
    </source>
</evidence>
<evidence type="ECO:0000256" key="2">
    <source>
        <dbReference type="ARBA" id="ARBA00006796"/>
    </source>
</evidence>
<feature type="domain" description="ETF-QO/FixC ubiquinone-binding" evidence="7">
    <location>
        <begin position="211"/>
        <end position="306"/>
    </location>
</feature>
<evidence type="ECO:0000259" key="7">
    <source>
        <dbReference type="Pfam" id="PF21162"/>
    </source>
</evidence>
<proteinExistence type="inferred from homology"/>
<comment type="cofactor">
    <cofactor evidence="1">
        <name>FAD</name>
        <dbReference type="ChEBI" id="CHEBI:57692"/>
    </cofactor>
</comment>
<dbReference type="InterPro" id="IPR059103">
    <property type="entry name" value="FixC-like_C"/>
</dbReference>
<evidence type="ECO:0000259" key="6">
    <source>
        <dbReference type="Pfam" id="PF01266"/>
    </source>
</evidence>
<keyword evidence="4" id="KW-0274">FAD</keyword>
<comment type="similarity">
    <text evidence="2">Belongs to the ETF-QO/FixC family.</text>
</comment>
<evidence type="ECO:0000256" key="3">
    <source>
        <dbReference type="ARBA" id="ARBA00022630"/>
    </source>
</evidence>
<dbReference type="InterPro" id="IPR006076">
    <property type="entry name" value="FAD-dep_OxRdtase"/>
</dbReference>